<dbReference type="Pfam" id="PF13163">
    <property type="entry name" value="DUF3999"/>
    <property type="match status" value="1"/>
</dbReference>
<keyword evidence="2" id="KW-0732">Signal</keyword>
<dbReference type="Proteomes" id="UP000717995">
    <property type="component" value="Unassembled WGS sequence"/>
</dbReference>
<organism evidence="3 4">
    <name type="scientific">Zestomonas insulae</name>
    <dbReference type="NCBI Taxonomy" id="2809017"/>
    <lineage>
        <taxon>Bacteria</taxon>
        <taxon>Pseudomonadati</taxon>
        <taxon>Pseudomonadota</taxon>
        <taxon>Gammaproteobacteria</taxon>
        <taxon>Pseudomonadales</taxon>
        <taxon>Pseudomonadaceae</taxon>
        <taxon>Zestomonas</taxon>
    </lineage>
</organism>
<feature type="signal peptide" evidence="2">
    <location>
        <begin position="1"/>
        <end position="21"/>
    </location>
</feature>
<reference evidence="3 4" key="1">
    <citation type="submission" date="2021-02" db="EMBL/GenBank/DDBJ databases">
        <authorList>
            <person name="Lee D.-H."/>
        </authorList>
    </citation>
    <scope>NUCLEOTIDE SEQUENCE [LARGE SCALE GENOMIC DNA]</scope>
    <source>
        <strain evidence="3 4">UL073</strain>
    </source>
</reference>
<protein>
    <submittedName>
        <fullName evidence="3">DUF3999 domain-containing protein</fullName>
    </submittedName>
</protein>
<dbReference type="InterPro" id="IPR025060">
    <property type="entry name" value="DUF3999"/>
</dbReference>
<name>A0ABS2IDB3_9GAMM</name>
<sequence length="450" mass="47514">MKLLVQLAACSVALASALALAAPAEFASQVPLTVSGAGPWYRLELPIEAQLAARHGDLRDLRIFNAEGEALAYSLRSGAARDAETRAEQAVRVFPLRGQAGGALPDSLKVVRSSTGTIVEIPSAGGSEGGREIVLGWLLDASAADFAVQRLTLDWSAAGDGFQRFRIEASDDLSSWRLLGEGQLARLSFNGEQIDKNDVELPATQVRYLRLLWIAPQEAATLRGARLSGSRSSREPAPLVWSAPQPGHADATGVFTWQLPLELPLARVRLGLPQANTLAPVALQGRRDGQTQWSPLARGVLYRLALDGGEMRHEDLELLERPVRQLRLQVDARGGGLGAAAPMLSVALRATEVVFLARGSAPYRLALGSAAAQDASLPLATLVPGFDDQRLAAMGSARLNGTLQAGEVAAAVAPSGLDWKRAGLWAVLLVGVGLLAAMAINLLRAGKAQS</sequence>
<feature type="transmembrane region" description="Helical" evidence="1">
    <location>
        <begin position="422"/>
        <end position="443"/>
    </location>
</feature>
<evidence type="ECO:0000256" key="1">
    <source>
        <dbReference type="SAM" id="Phobius"/>
    </source>
</evidence>
<gene>
    <name evidence="3" type="ORF">JQX08_10300</name>
</gene>
<feature type="chain" id="PRO_5047525953" evidence="2">
    <location>
        <begin position="22"/>
        <end position="450"/>
    </location>
</feature>
<keyword evidence="1" id="KW-0812">Transmembrane</keyword>
<evidence type="ECO:0000313" key="4">
    <source>
        <dbReference type="Proteomes" id="UP000717995"/>
    </source>
</evidence>
<accession>A0ABS2IDB3</accession>
<proteinExistence type="predicted"/>
<keyword evidence="1" id="KW-0472">Membrane</keyword>
<comment type="caution">
    <text evidence="3">The sequence shown here is derived from an EMBL/GenBank/DDBJ whole genome shotgun (WGS) entry which is preliminary data.</text>
</comment>
<keyword evidence="1" id="KW-1133">Transmembrane helix</keyword>
<evidence type="ECO:0000256" key="2">
    <source>
        <dbReference type="SAM" id="SignalP"/>
    </source>
</evidence>
<evidence type="ECO:0000313" key="3">
    <source>
        <dbReference type="EMBL" id="MBM7061096.1"/>
    </source>
</evidence>
<dbReference type="EMBL" id="JAFEUP010000003">
    <property type="protein sequence ID" value="MBM7061096.1"/>
    <property type="molecule type" value="Genomic_DNA"/>
</dbReference>
<dbReference type="RefSeq" id="WP_205348291.1">
    <property type="nucleotide sequence ID" value="NZ_JAFEUP010000003.1"/>
</dbReference>
<keyword evidence="4" id="KW-1185">Reference proteome</keyword>